<evidence type="ECO:0000256" key="1">
    <source>
        <dbReference type="ARBA" id="ARBA00022737"/>
    </source>
</evidence>
<feature type="repeat" description="ANK" evidence="3">
    <location>
        <begin position="980"/>
        <end position="1012"/>
    </location>
</feature>
<dbReference type="InterPro" id="IPR050889">
    <property type="entry name" value="Dendritic_Spine_Reg/Scaffold"/>
</dbReference>
<evidence type="ECO:0000259" key="4">
    <source>
        <dbReference type="Pfam" id="PF14479"/>
    </source>
</evidence>
<feature type="repeat" description="ANK" evidence="3">
    <location>
        <begin position="918"/>
        <end position="950"/>
    </location>
</feature>
<dbReference type="EMBL" id="JAJHUN010000008">
    <property type="protein sequence ID" value="KAJ4153622.1"/>
    <property type="molecule type" value="Genomic_DNA"/>
</dbReference>
<dbReference type="Pfam" id="PF12796">
    <property type="entry name" value="Ank_2"/>
    <property type="match status" value="9"/>
</dbReference>
<dbReference type="Proteomes" id="UP001144673">
    <property type="component" value="Chromosome 5"/>
</dbReference>
<evidence type="ECO:0000256" key="3">
    <source>
        <dbReference type="PROSITE-ProRule" id="PRU00023"/>
    </source>
</evidence>
<feature type="repeat" description="ANK" evidence="3">
    <location>
        <begin position="1512"/>
        <end position="1541"/>
    </location>
</feature>
<dbReference type="GeneID" id="80897261"/>
<feature type="repeat" description="ANK" evidence="3">
    <location>
        <begin position="1082"/>
        <end position="1114"/>
    </location>
</feature>
<feature type="repeat" description="ANK" evidence="3">
    <location>
        <begin position="1314"/>
        <end position="1346"/>
    </location>
</feature>
<dbReference type="InterPro" id="IPR002110">
    <property type="entry name" value="Ankyrin_rpt"/>
</dbReference>
<evidence type="ECO:0000256" key="2">
    <source>
        <dbReference type="ARBA" id="ARBA00023043"/>
    </source>
</evidence>
<evidence type="ECO:0000259" key="5">
    <source>
        <dbReference type="Pfam" id="PF24883"/>
    </source>
</evidence>
<name>A0A9W8QEA5_AKAMU</name>
<evidence type="ECO:0000313" key="6">
    <source>
        <dbReference type="EMBL" id="KAJ4153622.1"/>
    </source>
</evidence>
<feature type="repeat" description="ANK" evidence="3">
    <location>
        <begin position="722"/>
        <end position="754"/>
    </location>
</feature>
<feature type="repeat" description="ANK" evidence="3">
    <location>
        <begin position="854"/>
        <end position="886"/>
    </location>
</feature>
<dbReference type="PROSITE" id="PS50088">
    <property type="entry name" value="ANK_REPEAT"/>
    <property type="match status" value="21"/>
</dbReference>
<feature type="repeat" description="ANK" evidence="3">
    <location>
        <begin position="1380"/>
        <end position="1412"/>
    </location>
</feature>
<dbReference type="PANTHER" id="PTHR24166:SF48">
    <property type="entry name" value="PROTEIN VAPYRIN"/>
    <property type="match status" value="1"/>
</dbReference>
<protein>
    <submittedName>
        <fullName evidence="6">Uncharacterized protein</fullName>
    </submittedName>
</protein>
<keyword evidence="1" id="KW-0677">Repeat</keyword>
<reference evidence="6" key="1">
    <citation type="journal article" date="2023" name="Access Microbiol">
        <title>De-novo genome assembly for Akanthomyces muscarius, a biocontrol agent of insect agricultural pests.</title>
        <authorList>
            <person name="Erdos Z."/>
            <person name="Studholme D.J."/>
            <person name="Raymond B."/>
            <person name="Sharma M."/>
        </authorList>
    </citation>
    <scope>NUCLEOTIDE SEQUENCE</scope>
    <source>
        <strain evidence="6">Ve6</strain>
    </source>
</reference>
<feature type="repeat" description="ANK" evidence="3">
    <location>
        <begin position="788"/>
        <end position="820"/>
    </location>
</feature>
<feature type="repeat" description="ANK" evidence="3">
    <location>
        <begin position="1413"/>
        <end position="1445"/>
    </location>
</feature>
<proteinExistence type="predicted"/>
<dbReference type="Gene3D" id="1.25.40.20">
    <property type="entry name" value="Ankyrin repeat-containing domain"/>
    <property type="match status" value="5"/>
</dbReference>
<dbReference type="InterPro" id="IPR036770">
    <property type="entry name" value="Ankyrin_rpt-contain_sf"/>
</dbReference>
<dbReference type="InterPro" id="IPR038305">
    <property type="entry name" value="HeLo_sf"/>
</dbReference>
<dbReference type="PANTHER" id="PTHR24166">
    <property type="entry name" value="ROLLING PEBBLES, ISOFORM B"/>
    <property type="match status" value="1"/>
</dbReference>
<dbReference type="SMART" id="SM00248">
    <property type="entry name" value="ANK"/>
    <property type="match status" value="25"/>
</dbReference>
<feature type="repeat" description="ANK" evidence="3">
    <location>
        <begin position="1215"/>
        <end position="1247"/>
    </location>
</feature>
<dbReference type="Gene3D" id="3.40.50.300">
    <property type="entry name" value="P-loop containing nucleotide triphosphate hydrolases"/>
    <property type="match status" value="1"/>
</dbReference>
<feature type="repeat" description="ANK" evidence="3">
    <location>
        <begin position="1182"/>
        <end position="1214"/>
    </location>
</feature>
<dbReference type="PROSITE" id="PS50297">
    <property type="entry name" value="ANK_REP_REGION"/>
    <property type="match status" value="18"/>
</dbReference>
<feature type="domain" description="Prion-inhibition and propagation HeLo" evidence="4">
    <location>
        <begin position="5"/>
        <end position="172"/>
    </location>
</feature>
<comment type="caution">
    <text evidence="6">The sequence shown here is derived from an EMBL/GenBank/DDBJ whole genome shotgun (WGS) entry which is preliminary data.</text>
</comment>
<feature type="repeat" description="ANK" evidence="3">
    <location>
        <begin position="755"/>
        <end position="787"/>
    </location>
</feature>
<feature type="repeat" description="ANK" evidence="3">
    <location>
        <begin position="1281"/>
        <end position="1313"/>
    </location>
</feature>
<dbReference type="Gene3D" id="1.20.120.1020">
    <property type="entry name" value="Prion-inhibition and propagation, HeLo domain"/>
    <property type="match status" value="1"/>
</dbReference>
<dbReference type="InterPro" id="IPR056884">
    <property type="entry name" value="NPHP3-like_N"/>
</dbReference>
<dbReference type="KEGG" id="amus:LMH87_010102"/>
<dbReference type="RefSeq" id="XP_056054280.1">
    <property type="nucleotide sequence ID" value="XM_056197207.1"/>
</dbReference>
<dbReference type="SUPFAM" id="SSF52540">
    <property type="entry name" value="P-loop containing nucleoside triphosphate hydrolases"/>
    <property type="match status" value="1"/>
</dbReference>
<accession>A0A9W8QEA5</accession>
<dbReference type="Pfam" id="PF14479">
    <property type="entry name" value="HeLo"/>
    <property type="match status" value="1"/>
</dbReference>
<dbReference type="Pfam" id="PF13606">
    <property type="entry name" value="Ank_3"/>
    <property type="match status" value="1"/>
</dbReference>
<keyword evidence="7" id="KW-1185">Reference proteome</keyword>
<gene>
    <name evidence="6" type="ORF">LMH87_010102</name>
</gene>
<evidence type="ECO:0000313" key="7">
    <source>
        <dbReference type="Proteomes" id="UP001144673"/>
    </source>
</evidence>
<dbReference type="Pfam" id="PF24883">
    <property type="entry name" value="NPHP3_N"/>
    <property type="match status" value="1"/>
</dbReference>
<dbReference type="InterPro" id="IPR027417">
    <property type="entry name" value="P-loop_NTPase"/>
</dbReference>
<dbReference type="SUPFAM" id="SSF48403">
    <property type="entry name" value="Ankyrin repeat"/>
    <property type="match status" value="3"/>
</dbReference>
<feature type="repeat" description="ANK" evidence="3">
    <location>
        <begin position="1446"/>
        <end position="1478"/>
    </location>
</feature>
<feature type="repeat" description="ANK" evidence="3">
    <location>
        <begin position="1049"/>
        <end position="1081"/>
    </location>
</feature>
<dbReference type="PRINTS" id="PR01415">
    <property type="entry name" value="ANKYRIN"/>
</dbReference>
<feature type="domain" description="Nephrocystin 3-like N-terminal" evidence="5">
    <location>
        <begin position="198"/>
        <end position="367"/>
    </location>
</feature>
<sequence length="1541" mass="168702">MEPVGLAVGVVGLAGLFSVCLDAVQRFDAWKKFGDELATLGVRVEVRRLRLDKWGQAVGLKQNSASDIEGHHHPALDDARTSRTVKTLLTTIQEVFTKKVSALFTDETECAGSGGDLAAQDHFGVSSTSRRARLRWAFKDKSTVRAAVEELAGLIQDLHDLVPPLGDAEAQRGLRLWLLGRHAPNEVFEKALKGKLENTCQWIFGRQELLGWASSDFSNCSTKHLWIHGPPGFGKTALCATLLQHIKSTFTTPVVSFFFSSDDLESRRDPFVALRLWLVQLLPEPTVFSRLRRSWKNSQGQVATAGDVIGAFEEVIKSFSECTFVMDGIDECENGGVTNDNSSVTSFLKTVSWIADGTNTRILITSREDTAIRQGFMNNTGATVVEYKISPQDVRPDIDEYSRVVVRQKLIGRDGNTCEDLCQKMAERCEGQFLWIKLKGSRLSRYKAETLLKAEIEKTPSGLDDLYGRNWDRIGAIEDPDDRERAYAMMRWVSFATRPLTVAELTAALLVDLSCDNMQLDEIPYLLEDDYVENEILKMSASLLEIHEPLSETDAPDASAQTVHFTHFTAKQYFILRMAEKIDTLMVNERLRSSVQVACNNELASKCLHYISMAHVWKTPSENVHPIYRSFRDYAADEWYEHAAASDHDEVFRRANEFFTEKGSIWKLWRDWFDFQEAVENEPHQVVDEGPLYYATRFNLIETAKYLIESGHCNVNDIHLRSGLTILQLAILHGKPDMALVLLNARADIFIQSKCGHNALHTASQRGELKLMESFLDRGVDVNLRSDPMSTPLHYASCQGQTAPVQMLLDRGANRSAVNKKGFTALHLASNGGHLEVAQKLLEDCSGISTGGQHTMSPLFQAAVDGNVGAAKLLLERGADPFVVDHKGLALTQITARYGHLGVFQLLLDAGLDVDTQKGLTPLHYACVGGHADMVRMLLARGANINAMYEGLGTLHAAAFYCHLNISEILLSNGLDLNTAIKTPFHIVAGQGSVGMVRFLLECAANMSDINRDSQLIPFHASVTRDQSSVAKLLIKENNAFGVNARSNDGFTPAYLAARVGHADLLQMLIDHGADICIPNNAGSTAFQKAALSGDVETVRLLIKQEARYSALDEGHFAARYSSACSIGHVEIVKFQPQGKGVLEAQNNSGWTPLLFACAKSLTDIVELLLDAGADPTAKNDAGQTPLHIASIQGATEIAKLLLGRGVDTNAIDNDGWTATCYAAVTGRADILQLLIDAGVDIRTKEKKEIGVFLEAASEGYEVIVRLFLEQMMDVNAVNSSGATALHKAAMKGHFQVVRLLLKNSATLEARDELDCTPLILAAAKGHTKVVELCLESGAVINAVSSEGATALHIAAGEGHFQVVKLLLESYAALEARNLLGFTPLMLVTVRGQTEMVELCLEFGAVINAADLQGYTPLIWASFLGNVDIVELLLGRGANLEETTVVSETPLYVASWQGRTAVAKLLLERGANKDVTNIFGQTPLLSAFCESHFDIVNLLVENSANIETKCHWGQTPLSAASHVGHAATVGLLLEKGANMEA</sequence>
<organism evidence="6 7">
    <name type="scientific">Akanthomyces muscarius</name>
    <name type="common">Entomopathogenic fungus</name>
    <name type="synonym">Lecanicillium muscarium</name>
    <dbReference type="NCBI Taxonomy" id="2231603"/>
    <lineage>
        <taxon>Eukaryota</taxon>
        <taxon>Fungi</taxon>
        <taxon>Dikarya</taxon>
        <taxon>Ascomycota</taxon>
        <taxon>Pezizomycotina</taxon>
        <taxon>Sordariomycetes</taxon>
        <taxon>Hypocreomycetidae</taxon>
        <taxon>Hypocreales</taxon>
        <taxon>Cordycipitaceae</taxon>
        <taxon>Akanthomyces</taxon>
    </lineage>
</organism>
<feature type="repeat" description="ANK" evidence="3">
    <location>
        <begin position="1149"/>
        <end position="1181"/>
    </location>
</feature>
<feature type="repeat" description="ANK" evidence="3">
    <location>
        <begin position="1479"/>
        <end position="1511"/>
    </location>
</feature>
<feature type="repeat" description="ANK" evidence="3">
    <location>
        <begin position="1347"/>
        <end position="1379"/>
    </location>
</feature>
<dbReference type="InterPro" id="IPR029498">
    <property type="entry name" value="HeLo_dom"/>
</dbReference>
<keyword evidence="2 3" id="KW-0040">ANK repeat</keyword>
<feature type="repeat" description="ANK" evidence="3">
    <location>
        <begin position="950"/>
        <end position="982"/>
    </location>
</feature>
<feature type="repeat" description="ANK" evidence="3">
    <location>
        <begin position="821"/>
        <end position="853"/>
    </location>
</feature>